<dbReference type="GO" id="GO:0032267">
    <property type="term" value="F:tRNA(Ile)-lysidine synthase activity"/>
    <property type="evidence" value="ECO:0007669"/>
    <property type="project" value="UniProtKB-EC"/>
</dbReference>
<keyword evidence="6" id="KW-0963">Cytoplasm</keyword>
<comment type="subcellular location">
    <subcellularLocation>
        <location evidence="6">Cytoplasm</location>
    </subcellularLocation>
</comment>
<dbReference type="Pfam" id="PF01171">
    <property type="entry name" value="ATP_bind_3"/>
    <property type="match status" value="1"/>
</dbReference>
<feature type="binding site" evidence="6">
    <location>
        <begin position="27"/>
        <end position="32"/>
    </location>
    <ligand>
        <name>ATP</name>
        <dbReference type="ChEBI" id="CHEBI:30616"/>
    </ligand>
</feature>
<dbReference type="HAMAP" id="MF_01161">
    <property type="entry name" value="tRNA_Ile_lys_synt"/>
    <property type="match status" value="1"/>
</dbReference>
<comment type="similarity">
    <text evidence="6">Belongs to the tRNA(Ile)-lysidine synthase family.</text>
</comment>
<evidence type="ECO:0000256" key="6">
    <source>
        <dbReference type="HAMAP-Rule" id="MF_01161"/>
    </source>
</evidence>
<dbReference type="InterPro" id="IPR011063">
    <property type="entry name" value="TilS/TtcA_N"/>
</dbReference>
<dbReference type="InterPro" id="IPR014729">
    <property type="entry name" value="Rossmann-like_a/b/a_fold"/>
</dbReference>
<dbReference type="CDD" id="cd01992">
    <property type="entry name" value="TilS_N"/>
    <property type="match status" value="1"/>
</dbReference>
<keyword evidence="1 6" id="KW-0436">Ligase</keyword>
<dbReference type="EC" id="6.3.4.19" evidence="6"/>
<dbReference type="InterPro" id="IPR012795">
    <property type="entry name" value="tRNA_Ile_lys_synt_N"/>
</dbReference>
<keyword evidence="9" id="KW-1185">Reference proteome</keyword>
<evidence type="ECO:0000313" key="8">
    <source>
        <dbReference type="EMBL" id="ARU17507.1"/>
    </source>
</evidence>
<comment type="domain">
    <text evidence="6">The N-terminal region contains the highly conserved SGGXDS motif, predicted to be a P-loop motif involved in ATP binding.</text>
</comment>
<dbReference type="EMBL" id="CP019602">
    <property type="protein sequence ID" value="ARU17507.1"/>
    <property type="molecule type" value="Genomic_DNA"/>
</dbReference>
<comment type="catalytic activity">
    <reaction evidence="5 6">
        <text>cytidine(34) in tRNA(Ile2) + L-lysine + ATP = lysidine(34) in tRNA(Ile2) + AMP + diphosphate + H(+)</text>
        <dbReference type="Rhea" id="RHEA:43744"/>
        <dbReference type="Rhea" id="RHEA-COMP:10625"/>
        <dbReference type="Rhea" id="RHEA-COMP:10670"/>
        <dbReference type="ChEBI" id="CHEBI:15378"/>
        <dbReference type="ChEBI" id="CHEBI:30616"/>
        <dbReference type="ChEBI" id="CHEBI:32551"/>
        <dbReference type="ChEBI" id="CHEBI:33019"/>
        <dbReference type="ChEBI" id="CHEBI:82748"/>
        <dbReference type="ChEBI" id="CHEBI:83665"/>
        <dbReference type="ChEBI" id="CHEBI:456215"/>
        <dbReference type="EC" id="6.3.4.19"/>
    </reaction>
</comment>
<dbReference type="AlphaFoldDB" id="A0A1Z1FFP9"/>
<dbReference type="Proteomes" id="UP000195807">
    <property type="component" value="Chromosome"/>
</dbReference>
<proteinExistence type="inferred from homology"/>
<keyword evidence="4 6" id="KW-0067">ATP-binding</keyword>
<dbReference type="PANTHER" id="PTHR43033:SF5">
    <property type="entry name" value="TRNA(ILE)-LYSIDINE SYNTHETASE"/>
    <property type="match status" value="1"/>
</dbReference>
<dbReference type="NCBIfam" id="TIGR02432">
    <property type="entry name" value="lysidine_TilS_N"/>
    <property type="match status" value="1"/>
</dbReference>
<sequence length="324" mass="34840">MNADAARFARDCAPLAAPDARIGLAVSGGPDSLAMLVLAARALPDRVEAATVDHRLRPESADEAAMVACICADLGVPHATLTVSVERTGNIQANARAARYRALGDWARERGLAAVAAAHHADDEAENLLMRLNRGAGLKGLAAMRAARPMPMAGEFVLIRPLLGWRRSELAIVCERAGLTPAQDPSNEDDRYDRARIRAAMARQDWLNPWHLAQSAKHLREAFDALEHFAEAEIASRVERGAAGALYRPSPDPFPRAVRYRVVERLLEALGTARGAARGAEIERLLAALESGGGGTLGGLYCVSRRGRDGPEWTFTPEPPRKTG</sequence>
<reference evidence="8 9" key="1">
    <citation type="submission" date="2017-01" db="EMBL/GenBank/DDBJ databases">
        <title>Complete genome sequence of esterase-producing bacterium Croceicoccus marinus E4A9.</title>
        <authorList>
            <person name="Wu Y.-H."/>
            <person name="Cheng H."/>
            <person name="Xu L."/>
            <person name="Huo Y.-Y."/>
            <person name="Wang C.-S."/>
            <person name="Xu X.-W."/>
        </authorList>
    </citation>
    <scope>NUCLEOTIDE SEQUENCE [LARGE SCALE GENOMIC DNA]</scope>
    <source>
        <strain evidence="8 9">E4A9</strain>
    </source>
</reference>
<evidence type="ECO:0000256" key="3">
    <source>
        <dbReference type="ARBA" id="ARBA00022741"/>
    </source>
</evidence>
<evidence type="ECO:0000313" key="9">
    <source>
        <dbReference type="Proteomes" id="UP000195807"/>
    </source>
</evidence>
<accession>A0A1Z1FFP9</accession>
<dbReference type="STRING" id="450378.GCA_001661675_02479"/>
<organism evidence="8 9">
    <name type="scientific">Croceicoccus marinus</name>
    <dbReference type="NCBI Taxonomy" id="450378"/>
    <lineage>
        <taxon>Bacteria</taxon>
        <taxon>Pseudomonadati</taxon>
        <taxon>Pseudomonadota</taxon>
        <taxon>Alphaproteobacteria</taxon>
        <taxon>Sphingomonadales</taxon>
        <taxon>Erythrobacteraceae</taxon>
        <taxon>Croceicoccus</taxon>
    </lineage>
</organism>
<dbReference type="SUPFAM" id="SSF52402">
    <property type="entry name" value="Adenine nucleotide alpha hydrolases-like"/>
    <property type="match status" value="1"/>
</dbReference>
<keyword evidence="2 6" id="KW-0819">tRNA processing</keyword>
<dbReference type="GO" id="GO:0005737">
    <property type="term" value="C:cytoplasm"/>
    <property type="evidence" value="ECO:0007669"/>
    <property type="project" value="UniProtKB-SubCell"/>
</dbReference>
<evidence type="ECO:0000256" key="5">
    <source>
        <dbReference type="ARBA" id="ARBA00048539"/>
    </source>
</evidence>
<keyword evidence="3 6" id="KW-0547">Nucleotide-binding</keyword>
<evidence type="ECO:0000256" key="2">
    <source>
        <dbReference type="ARBA" id="ARBA00022694"/>
    </source>
</evidence>
<dbReference type="GO" id="GO:0005524">
    <property type="term" value="F:ATP binding"/>
    <property type="evidence" value="ECO:0007669"/>
    <property type="project" value="UniProtKB-UniRule"/>
</dbReference>
<protein>
    <recommendedName>
        <fullName evidence="6">tRNA(Ile)-lysidine synthase</fullName>
        <ecNumber evidence="6">6.3.4.19</ecNumber>
    </recommendedName>
    <alternativeName>
        <fullName evidence="6">tRNA(Ile)-2-lysyl-cytidine synthase</fullName>
    </alternativeName>
    <alternativeName>
        <fullName evidence="6">tRNA(Ile)-lysidine synthetase</fullName>
    </alternativeName>
</protein>
<comment type="function">
    <text evidence="6">Ligates lysine onto the cytidine present at position 34 of the AUA codon-specific tRNA(Ile) that contains the anticodon CAU, in an ATP-dependent manner. Cytidine is converted to lysidine, thus changing the amino acid specificity of the tRNA from methionine to isoleucine.</text>
</comment>
<dbReference type="GO" id="GO:0006400">
    <property type="term" value="P:tRNA modification"/>
    <property type="evidence" value="ECO:0007669"/>
    <property type="project" value="UniProtKB-UniRule"/>
</dbReference>
<dbReference type="InterPro" id="IPR012094">
    <property type="entry name" value="tRNA_Ile_lys_synt"/>
</dbReference>
<dbReference type="PANTHER" id="PTHR43033">
    <property type="entry name" value="TRNA(ILE)-LYSIDINE SYNTHASE-RELATED"/>
    <property type="match status" value="1"/>
</dbReference>
<dbReference type="KEGG" id="cman:A9D14_12345"/>
<gene>
    <name evidence="6" type="primary">tilS</name>
    <name evidence="8" type="ORF">A9D14_12345</name>
</gene>
<evidence type="ECO:0000256" key="1">
    <source>
        <dbReference type="ARBA" id="ARBA00022598"/>
    </source>
</evidence>
<dbReference type="Gene3D" id="3.40.50.620">
    <property type="entry name" value="HUPs"/>
    <property type="match status" value="1"/>
</dbReference>
<evidence type="ECO:0000259" key="7">
    <source>
        <dbReference type="Pfam" id="PF01171"/>
    </source>
</evidence>
<feature type="domain" description="tRNA(Ile)-lysidine/2-thiocytidine synthase N-terminal" evidence="7">
    <location>
        <begin position="22"/>
        <end position="199"/>
    </location>
</feature>
<name>A0A1Z1FFP9_9SPHN</name>
<evidence type="ECO:0000256" key="4">
    <source>
        <dbReference type="ARBA" id="ARBA00022840"/>
    </source>
</evidence>